<dbReference type="STRING" id="27349.A0A0L6VR60"/>
<protein>
    <recommendedName>
        <fullName evidence="1">cAMP-dependent protein kinase</fullName>
        <ecNumber evidence="1">2.7.11.11</ecNumber>
    </recommendedName>
</protein>
<comment type="catalytic activity">
    <reaction evidence="7">
        <text>L-threonyl-[protein] + ATP = O-phospho-L-threonyl-[protein] + ADP + H(+)</text>
        <dbReference type="Rhea" id="RHEA:46608"/>
        <dbReference type="Rhea" id="RHEA-COMP:11060"/>
        <dbReference type="Rhea" id="RHEA-COMP:11605"/>
        <dbReference type="ChEBI" id="CHEBI:15378"/>
        <dbReference type="ChEBI" id="CHEBI:30013"/>
        <dbReference type="ChEBI" id="CHEBI:30616"/>
        <dbReference type="ChEBI" id="CHEBI:61977"/>
        <dbReference type="ChEBI" id="CHEBI:456216"/>
        <dbReference type="EC" id="2.7.11.11"/>
    </reaction>
</comment>
<evidence type="ECO:0000256" key="4">
    <source>
        <dbReference type="ARBA" id="ARBA00022741"/>
    </source>
</evidence>
<dbReference type="PROSITE" id="PS00107">
    <property type="entry name" value="PROTEIN_KINASE_ATP"/>
    <property type="match status" value="1"/>
</dbReference>
<evidence type="ECO:0000259" key="11">
    <source>
        <dbReference type="PROSITE" id="PS50011"/>
    </source>
</evidence>
<evidence type="ECO:0000256" key="1">
    <source>
        <dbReference type="ARBA" id="ARBA00012444"/>
    </source>
</evidence>
<dbReference type="InterPro" id="IPR000719">
    <property type="entry name" value="Prot_kinase_dom"/>
</dbReference>
<dbReference type="GO" id="GO:0005829">
    <property type="term" value="C:cytosol"/>
    <property type="evidence" value="ECO:0007669"/>
    <property type="project" value="TreeGrafter"/>
</dbReference>
<feature type="domain" description="Protein kinase" evidence="11">
    <location>
        <begin position="501"/>
        <end position="607"/>
    </location>
</feature>
<dbReference type="GO" id="GO:0004691">
    <property type="term" value="F:cAMP-dependent protein kinase activity"/>
    <property type="evidence" value="ECO:0007669"/>
    <property type="project" value="UniProtKB-EC"/>
</dbReference>
<comment type="catalytic activity">
    <reaction evidence="8">
        <text>L-seryl-[protein] + ATP = O-phospho-L-seryl-[protein] + ADP + H(+)</text>
        <dbReference type="Rhea" id="RHEA:17989"/>
        <dbReference type="Rhea" id="RHEA-COMP:9863"/>
        <dbReference type="Rhea" id="RHEA-COMP:11604"/>
        <dbReference type="ChEBI" id="CHEBI:15378"/>
        <dbReference type="ChEBI" id="CHEBI:29999"/>
        <dbReference type="ChEBI" id="CHEBI:30616"/>
        <dbReference type="ChEBI" id="CHEBI:83421"/>
        <dbReference type="ChEBI" id="CHEBI:456216"/>
        <dbReference type="EC" id="2.7.11.11"/>
    </reaction>
</comment>
<evidence type="ECO:0000256" key="6">
    <source>
        <dbReference type="ARBA" id="ARBA00022840"/>
    </source>
</evidence>
<evidence type="ECO:0000256" key="9">
    <source>
        <dbReference type="PROSITE-ProRule" id="PRU10141"/>
    </source>
</evidence>
<keyword evidence="5 12" id="KW-0418">Kinase</keyword>
<keyword evidence="6 9" id="KW-0067">ATP-binding</keyword>
<dbReference type="Gene3D" id="3.30.200.20">
    <property type="entry name" value="Phosphorylase Kinase, domain 1"/>
    <property type="match status" value="2"/>
</dbReference>
<comment type="caution">
    <text evidence="12">The sequence shown here is derived from an EMBL/GenBank/DDBJ whole genome shotgun (WGS) entry which is preliminary data.</text>
</comment>
<dbReference type="GO" id="GO:0005952">
    <property type="term" value="C:cAMP-dependent protein kinase complex"/>
    <property type="evidence" value="ECO:0007669"/>
    <property type="project" value="TreeGrafter"/>
</dbReference>
<sequence length="607" mass="67133">MGLGSLLQLFSSNKTRSSRRVSVPVGQKAQHVRHVDRDHKLPISHGEEEEEGELLRITLRDGHHHQRQEDSACAVNSDQEEEEEMRPPLRSIFSSLSSASRPTSTVPVLVHPEPIRIAFQPGPAGERGGDQDAVEVIKTGRGPHDQYYGHTSTGSSSSHHDHQQQPYYAASLELSVSSLSRAFSRTLPRSFTSSNSQLSSNPKKIKRLGPSKQHPAITAVSPATTMSANEMDGRHLASGPSGMLVVPDKKTMTKKKKQVAPDGKKNVGLPAQPFLYSDDGDGGLRMKSKQLTTSSSFLNLITPAKKKHAKSVFASYHLPQHLDQPPIRQSRSYSIMKSDYANWLTIPKILCSSGDGVSNDDRSATYQNQAWDLGVTPLQPQLSPLQSGNLEEDSPDADIPIVVLSLDQLPRAITTNRSSFYFNQPGDLADSWPHQPPKDILLIQGLSFKLLSSSLATPFFLQSTSLNYSSLPQKSNTSNPQSIDPTKLSRKTCSRYALADFDLIRTLGTGSFGRVHLSKSRHNGRGYAIKVNHLPFITTPYITGHHSSLTYHTQVLNKKRVVSLKQVEHTNSERLMLAAVRHPFLVNLWGTFSDSYNLYMVMPYARN</sequence>
<evidence type="ECO:0000313" key="13">
    <source>
        <dbReference type="Proteomes" id="UP000037035"/>
    </source>
</evidence>
<feature type="compositionally biased region" description="Low complexity" evidence="10">
    <location>
        <begin position="190"/>
        <end position="200"/>
    </location>
</feature>
<feature type="region of interest" description="Disordered" evidence="10">
    <location>
        <begin position="141"/>
        <end position="165"/>
    </location>
</feature>
<feature type="binding site" evidence="9">
    <location>
        <position position="530"/>
    </location>
    <ligand>
        <name>ATP</name>
        <dbReference type="ChEBI" id="CHEBI:30616"/>
    </ligand>
</feature>
<evidence type="ECO:0000256" key="2">
    <source>
        <dbReference type="ARBA" id="ARBA00022527"/>
    </source>
</evidence>
<organism evidence="12 13">
    <name type="scientific">Puccinia sorghi</name>
    <dbReference type="NCBI Taxonomy" id="27349"/>
    <lineage>
        <taxon>Eukaryota</taxon>
        <taxon>Fungi</taxon>
        <taxon>Dikarya</taxon>
        <taxon>Basidiomycota</taxon>
        <taxon>Pucciniomycotina</taxon>
        <taxon>Pucciniomycetes</taxon>
        <taxon>Pucciniales</taxon>
        <taxon>Pucciniaceae</taxon>
        <taxon>Puccinia</taxon>
    </lineage>
</organism>
<feature type="region of interest" description="Disordered" evidence="10">
    <location>
        <begin position="255"/>
        <end position="274"/>
    </location>
</feature>
<dbReference type="PANTHER" id="PTHR24353">
    <property type="entry name" value="CYCLIC NUCLEOTIDE-DEPENDENT PROTEIN KINASE"/>
    <property type="match status" value="1"/>
</dbReference>
<accession>A0A0L6VR60</accession>
<dbReference type="Proteomes" id="UP000037035">
    <property type="component" value="Unassembled WGS sequence"/>
</dbReference>
<dbReference type="SUPFAM" id="SSF56112">
    <property type="entry name" value="Protein kinase-like (PK-like)"/>
    <property type="match status" value="1"/>
</dbReference>
<evidence type="ECO:0000313" key="12">
    <source>
        <dbReference type="EMBL" id="KNZ63179.1"/>
    </source>
</evidence>
<dbReference type="PROSITE" id="PS50011">
    <property type="entry name" value="PROTEIN_KINASE_DOM"/>
    <property type="match status" value="1"/>
</dbReference>
<evidence type="ECO:0000256" key="3">
    <source>
        <dbReference type="ARBA" id="ARBA00022679"/>
    </source>
</evidence>
<keyword evidence="4 9" id="KW-0547">Nucleotide-binding</keyword>
<evidence type="ECO:0000256" key="10">
    <source>
        <dbReference type="SAM" id="MobiDB-lite"/>
    </source>
</evidence>
<dbReference type="AlphaFoldDB" id="A0A0L6VR60"/>
<dbReference type="EMBL" id="LAVV01001976">
    <property type="protein sequence ID" value="KNZ63179.1"/>
    <property type="molecule type" value="Genomic_DNA"/>
</dbReference>
<dbReference type="InterPro" id="IPR011009">
    <property type="entry name" value="Kinase-like_dom_sf"/>
</dbReference>
<dbReference type="PANTHER" id="PTHR24353:SF153">
    <property type="entry name" value="CAMP-DEPENDENT PROTEIN KINASE CATALYTIC SUBUNIT 1"/>
    <property type="match status" value="1"/>
</dbReference>
<evidence type="ECO:0000256" key="5">
    <source>
        <dbReference type="ARBA" id="ARBA00022777"/>
    </source>
</evidence>
<evidence type="ECO:0000256" key="7">
    <source>
        <dbReference type="ARBA" id="ARBA00047292"/>
    </source>
</evidence>
<evidence type="ECO:0000256" key="8">
    <source>
        <dbReference type="ARBA" id="ARBA00047454"/>
    </source>
</evidence>
<dbReference type="VEuPathDB" id="FungiDB:VP01_1177g1"/>
<feature type="compositionally biased region" description="Low complexity" evidence="10">
    <location>
        <begin position="146"/>
        <end position="157"/>
    </location>
</feature>
<dbReference type="OrthoDB" id="63267at2759"/>
<gene>
    <name evidence="12" type="ORF">VP01_1177g1</name>
</gene>
<dbReference type="EC" id="2.7.11.11" evidence="1"/>
<dbReference type="GO" id="GO:0005634">
    <property type="term" value="C:nucleus"/>
    <property type="evidence" value="ECO:0007669"/>
    <property type="project" value="TreeGrafter"/>
</dbReference>
<dbReference type="InterPro" id="IPR017441">
    <property type="entry name" value="Protein_kinase_ATP_BS"/>
</dbReference>
<proteinExistence type="predicted"/>
<feature type="region of interest" description="Disordered" evidence="10">
    <location>
        <begin position="188"/>
        <end position="216"/>
    </location>
</feature>
<keyword evidence="13" id="KW-1185">Reference proteome</keyword>
<dbReference type="GO" id="GO:0005524">
    <property type="term" value="F:ATP binding"/>
    <property type="evidence" value="ECO:0007669"/>
    <property type="project" value="UniProtKB-UniRule"/>
</dbReference>
<keyword evidence="3" id="KW-0808">Transferase</keyword>
<keyword evidence="2" id="KW-0723">Serine/threonine-protein kinase</keyword>
<reference evidence="12 13" key="1">
    <citation type="submission" date="2015-08" db="EMBL/GenBank/DDBJ databases">
        <title>Next Generation Sequencing and Analysis of the Genome of Puccinia sorghi L Schw, the Causal Agent of Maize Common Rust.</title>
        <authorList>
            <person name="Rochi L."/>
            <person name="Burguener G."/>
            <person name="Darino M."/>
            <person name="Turjanski A."/>
            <person name="Kreff E."/>
            <person name="Dieguez M.J."/>
            <person name="Sacco F."/>
        </authorList>
    </citation>
    <scope>NUCLEOTIDE SEQUENCE [LARGE SCALE GENOMIC DNA]</scope>
    <source>
        <strain evidence="12 13">RO10H11247</strain>
    </source>
</reference>
<feature type="region of interest" description="Disordered" evidence="10">
    <location>
        <begin position="16"/>
        <end position="87"/>
    </location>
</feature>
<name>A0A0L6VR60_9BASI</name>